<evidence type="ECO:0000313" key="1">
    <source>
        <dbReference type="EMBL" id="EHK75185.1"/>
    </source>
</evidence>
<proteinExistence type="predicted"/>
<accession>H0G642</accession>
<evidence type="ECO:0000313" key="2">
    <source>
        <dbReference type="Proteomes" id="UP000004038"/>
    </source>
</evidence>
<dbReference type="EMBL" id="AGVV01000065">
    <property type="protein sequence ID" value="EHK75185.1"/>
    <property type="molecule type" value="Genomic_DNA"/>
</dbReference>
<organism evidence="1 2">
    <name type="scientific">Sinorhizobium meliloti CCNWSX0020</name>
    <dbReference type="NCBI Taxonomy" id="1107881"/>
    <lineage>
        <taxon>Bacteria</taxon>
        <taxon>Pseudomonadati</taxon>
        <taxon>Pseudomonadota</taxon>
        <taxon>Alphaproteobacteria</taxon>
        <taxon>Hyphomicrobiales</taxon>
        <taxon>Rhizobiaceae</taxon>
        <taxon>Sinorhizobium/Ensifer group</taxon>
        <taxon>Sinorhizobium</taxon>
    </lineage>
</organism>
<reference evidence="1 2" key="1">
    <citation type="journal article" date="2012" name="J. Bacteriol.">
        <title>Draft Genome Sequence of Sinorhizobium meliloti CCNWSX0020, a Nitrogen-Fixing Symbiont with Copper Tolerance Capability Isolated from Lead-Zinc Mine Tailings.</title>
        <authorList>
            <person name="Li Z."/>
            <person name="Ma Z."/>
            <person name="Hao X."/>
            <person name="Wei G."/>
        </authorList>
    </citation>
    <scope>NUCLEOTIDE SEQUENCE [LARGE SCALE GENOMIC DNA]</scope>
    <source>
        <strain evidence="1 2">CCNWSX0020</strain>
    </source>
</reference>
<protein>
    <submittedName>
        <fullName evidence="1">Uncharacterized protein</fullName>
    </submittedName>
</protein>
<dbReference type="Proteomes" id="UP000004038">
    <property type="component" value="Unassembled WGS sequence"/>
</dbReference>
<name>H0G642_RHIML</name>
<gene>
    <name evidence="1" type="ORF">SM0020_24795</name>
</gene>
<dbReference type="AlphaFoldDB" id="H0G642"/>
<sequence length="81" mass="8278">MPARGDDTGTAKQVGDLCRRERGDTVTHLVPLCSKAAALRWACSVVSAAAVAIGHSASFCLLAAKTGQAGALPKVSIPSMR</sequence>